<comment type="caution">
    <text evidence="11">The sequence shown here is derived from an EMBL/GenBank/DDBJ whole genome shotgun (WGS) entry which is preliminary data.</text>
</comment>
<keyword evidence="7" id="KW-0804">Transcription</keyword>
<dbReference type="PROSITE" id="PS00041">
    <property type="entry name" value="HTH_ARAC_FAMILY_1"/>
    <property type="match status" value="1"/>
</dbReference>
<dbReference type="PROSITE" id="PS50983">
    <property type="entry name" value="FE_B12_PBP"/>
    <property type="match status" value="1"/>
</dbReference>
<dbReference type="GO" id="GO:0043565">
    <property type="term" value="F:sequence-specific DNA binding"/>
    <property type="evidence" value="ECO:0007669"/>
    <property type="project" value="InterPro"/>
</dbReference>
<evidence type="ECO:0000256" key="8">
    <source>
        <dbReference type="SAM" id="MobiDB-lite"/>
    </source>
</evidence>
<dbReference type="PANTHER" id="PTHR30532:SF29">
    <property type="entry name" value="FE(3+) DICITRATE-BINDING PERIPLASMIC PROTEIN"/>
    <property type="match status" value="1"/>
</dbReference>
<dbReference type="InterPro" id="IPR018062">
    <property type="entry name" value="HTH_AraC-typ_CS"/>
</dbReference>
<evidence type="ECO:0000313" key="11">
    <source>
        <dbReference type="EMBL" id="MBD2846573.1"/>
    </source>
</evidence>
<dbReference type="Pfam" id="PF12833">
    <property type="entry name" value="HTH_18"/>
    <property type="match status" value="1"/>
</dbReference>
<dbReference type="Pfam" id="PF01497">
    <property type="entry name" value="Peripla_BP_2"/>
    <property type="match status" value="1"/>
</dbReference>
<dbReference type="GO" id="GO:0030288">
    <property type="term" value="C:outer membrane-bounded periplasmic space"/>
    <property type="evidence" value="ECO:0007669"/>
    <property type="project" value="TreeGrafter"/>
</dbReference>
<dbReference type="GO" id="GO:0003700">
    <property type="term" value="F:DNA-binding transcription factor activity"/>
    <property type="evidence" value="ECO:0007669"/>
    <property type="project" value="InterPro"/>
</dbReference>
<evidence type="ECO:0000256" key="3">
    <source>
        <dbReference type="ARBA" id="ARBA00022448"/>
    </source>
</evidence>
<dbReference type="EMBL" id="JACXIZ010000026">
    <property type="protein sequence ID" value="MBD2846573.1"/>
    <property type="molecule type" value="Genomic_DNA"/>
</dbReference>
<dbReference type="SMART" id="SM00342">
    <property type="entry name" value="HTH_ARAC"/>
    <property type="match status" value="1"/>
</dbReference>
<dbReference type="RefSeq" id="WP_190919113.1">
    <property type="nucleotide sequence ID" value="NZ_JACXIZ010000026.1"/>
</dbReference>
<evidence type="ECO:0000256" key="1">
    <source>
        <dbReference type="ARBA" id="ARBA00004196"/>
    </source>
</evidence>
<dbReference type="AlphaFoldDB" id="A0A927GSH6"/>
<evidence type="ECO:0000259" key="9">
    <source>
        <dbReference type="PROSITE" id="PS01124"/>
    </source>
</evidence>
<dbReference type="SUPFAM" id="SSF46689">
    <property type="entry name" value="Homeodomain-like"/>
    <property type="match status" value="2"/>
</dbReference>
<dbReference type="PROSITE" id="PS01124">
    <property type="entry name" value="HTH_ARAC_FAMILY_2"/>
    <property type="match status" value="1"/>
</dbReference>
<evidence type="ECO:0000256" key="5">
    <source>
        <dbReference type="ARBA" id="ARBA00023015"/>
    </source>
</evidence>
<evidence type="ECO:0000256" key="2">
    <source>
        <dbReference type="ARBA" id="ARBA00008814"/>
    </source>
</evidence>
<dbReference type="InterPro" id="IPR018060">
    <property type="entry name" value="HTH_AraC"/>
</dbReference>
<dbReference type="InterPro" id="IPR051313">
    <property type="entry name" value="Bact_iron-sidero_bind"/>
</dbReference>
<dbReference type="GO" id="GO:1901678">
    <property type="term" value="P:iron coordination entity transport"/>
    <property type="evidence" value="ECO:0007669"/>
    <property type="project" value="UniProtKB-ARBA"/>
</dbReference>
<evidence type="ECO:0000256" key="6">
    <source>
        <dbReference type="ARBA" id="ARBA00023125"/>
    </source>
</evidence>
<dbReference type="Gene3D" id="1.10.10.60">
    <property type="entry name" value="Homeodomain-like"/>
    <property type="match status" value="2"/>
</dbReference>
<evidence type="ECO:0000259" key="10">
    <source>
        <dbReference type="PROSITE" id="PS50983"/>
    </source>
</evidence>
<sequence length="662" mass="74579">MSDGGYRAGCYTSEMIQQAIRLWTSSVISIQDVRHMVLHREEPLLRYRMPASMFIYTSGGAVDVRLNGTSYQPERFGLFHGGKSTELDLRPIEACVDCYMLLYKADLPLDKRQRGRYEDGWSPFVQVYGLAPRSPLFFLSTMQRMHRHWTRGSELSRLHAKSALYRMITDLHEELEQGGVRWMTPDYVEWIKRYLQEHYAEPISLQQLAEQLPISRSLLGKQFKMRERKSPQEYLNALRLTAAMRLLRETGATVQEIALGSGYADELNLIRMFKKQMRMTPSDYRKKMIAGFTKNDIDNYSHRLYDGKELAGPVPSFNDKGEFAMQGRSKSSRTTIAALALSIMMLLSACGATTTDSGTNSSANAAPVQSQNAAEANGKETGQMAASRTVQTVMGDVEVPADPQRVIVNWYTGDVLSLDLNVVGYNGWAQETMPFYDQMMASQRIENWEPEDVMALDPDLIITYAPDDFDAFKSIAPVIVVTNELSSLERMKFLGEATGRGAQYEQALAAFESKLAEAKTKFNEEAFKGKTFSIVEDWGPSGDWSGIGYETGSRGGTLLYQHLGLTIPPKLTALIEETGKGRGTISYEVAHEYFGDYIIWFSKVGEASEYQKTEVWQSIPAVQNNRVVEIPGEYLGLFYYDDVVSLTAQLDYMVEAINALDQ</sequence>
<keyword evidence="12" id="KW-1185">Reference proteome</keyword>
<dbReference type="InterPro" id="IPR009057">
    <property type="entry name" value="Homeodomain-like_sf"/>
</dbReference>
<dbReference type="Proteomes" id="UP000621560">
    <property type="component" value="Unassembled WGS sequence"/>
</dbReference>
<feature type="domain" description="HTH araC/xylS-type" evidence="9">
    <location>
        <begin position="189"/>
        <end position="287"/>
    </location>
</feature>
<feature type="domain" description="Fe/B12 periplasmic-binding" evidence="10">
    <location>
        <begin position="405"/>
        <end position="661"/>
    </location>
</feature>
<evidence type="ECO:0000313" key="12">
    <source>
        <dbReference type="Proteomes" id="UP000621560"/>
    </source>
</evidence>
<feature type="compositionally biased region" description="Polar residues" evidence="8">
    <location>
        <begin position="356"/>
        <end position="374"/>
    </location>
</feature>
<protein>
    <submittedName>
        <fullName evidence="11">AraC family transcriptional regulator</fullName>
    </submittedName>
</protein>
<accession>A0A927GSH6</accession>
<evidence type="ECO:0000256" key="4">
    <source>
        <dbReference type="ARBA" id="ARBA00022729"/>
    </source>
</evidence>
<comment type="subcellular location">
    <subcellularLocation>
        <location evidence="1">Cell envelope</location>
    </subcellularLocation>
</comment>
<dbReference type="InterPro" id="IPR002491">
    <property type="entry name" value="ABC_transptr_periplasmic_BD"/>
</dbReference>
<feature type="region of interest" description="Disordered" evidence="8">
    <location>
        <begin position="356"/>
        <end position="382"/>
    </location>
</feature>
<proteinExistence type="inferred from homology"/>
<gene>
    <name evidence="11" type="ORF">IDH44_15340</name>
</gene>
<comment type="similarity">
    <text evidence="2">Belongs to the bacterial solute-binding protein 8 family.</text>
</comment>
<keyword evidence="6" id="KW-0238">DNA-binding</keyword>
<name>A0A927GSH6_9BACL</name>
<dbReference type="SUPFAM" id="SSF53807">
    <property type="entry name" value="Helical backbone' metal receptor"/>
    <property type="match status" value="1"/>
</dbReference>
<keyword evidence="4" id="KW-0732">Signal</keyword>
<dbReference type="Gene3D" id="3.40.50.1980">
    <property type="entry name" value="Nitrogenase molybdenum iron protein domain"/>
    <property type="match status" value="2"/>
</dbReference>
<dbReference type="PANTHER" id="PTHR30532">
    <property type="entry name" value="IRON III DICITRATE-BINDING PERIPLASMIC PROTEIN"/>
    <property type="match status" value="1"/>
</dbReference>
<organism evidence="11 12">
    <name type="scientific">Paenibacillus sabuli</name>
    <dbReference type="NCBI Taxonomy" id="2772509"/>
    <lineage>
        <taxon>Bacteria</taxon>
        <taxon>Bacillati</taxon>
        <taxon>Bacillota</taxon>
        <taxon>Bacilli</taxon>
        <taxon>Bacillales</taxon>
        <taxon>Paenibacillaceae</taxon>
        <taxon>Paenibacillus</taxon>
    </lineage>
</organism>
<evidence type="ECO:0000256" key="7">
    <source>
        <dbReference type="ARBA" id="ARBA00023163"/>
    </source>
</evidence>
<reference evidence="11" key="1">
    <citation type="submission" date="2020-09" db="EMBL/GenBank/DDBJ databases">
        <title>A novel bacterium of genus Paenibacillus, isolated from South China Sea.</title>
        <authorList>
            <person name="Huang H."/>
            <person name="Mo K."/>
            <person name="Hu Y."/>
        </authorList>
    </citation>
    <scope>NUCLEOTIDE SEQUENCE</scope>
    <source>
        <strain evidence="11">IB182496</strain>
    </source>
</reference>
<keyword evidence="3" id="KW-0813">Transport</keyword>
<keyword evidence="5" id="KW-0805">Transcription regulation</keyword>